<dbReference type="InParanoid" id="A0A165BDH4"/>
<name>A0A165BDH4_EXIGL</name>
<keyword evidence="2" id="KW-1185">Reference proteome</keyword>
<evidence type="ECO:0000313" key="1">
    <source>
        <dbReference type="EMBL" id="KZV80385.1"/>
    </source>
</evidence>
<sequence length="465" mass="51747">VPDLWSTYKGFSKLDGSCAAAEEMLARSGDAPVSLEMTIWNSGDALASLIRAHMHHLRSITIFANPSSHDAVKLHNPLLHVLRDPAPVLERLEIRLARSPGTSTDTTPKVFPPLLADAAPMLRVVSIHGVGLPGHPYQAFMGLRSLALAQLQTIDVGLLLHYYPTLEELAIHSREYISHHQIKSHNLRLLQTNAPAAGTAVQTLRDQLVGPNTAPLTIYVHPQRENVVNWLVGGIHPRPPITALALYSNFPDMQRAIELRYSHQRHDETWVLNLMRDHTIRDLLQDVHLLAGLRTLTIHEHMWPEASALPQMRQLVCLTIFLANITGVQRGATESVSASIFCRTSDPEARTQVPNLQTLCLATKHRIFDHPGTPRDSESVSVPASLTLLVSAHDIANLLRECISLGGKLPKLVLREVSLYDATLGGEMEELTALVDEIEWREAAVRIPDIHVREPWVNWVYYLKG</sequence>
<accession>A0A165BDH4</accession>
<dbReference type="EMBL" id="KV426487">
    <property type="protein sequence ID" value="KZV80385.1"/>
    <property type="molecule type" value="Genomic_DNA"/>
</dbReference>
<gene>
    <name evidence="1" type="ORF">EXIGLDRAFT_733080</name>
</gene>
<dbReference type="AlphaFoldDB" id="A0A165BDH4"/>
<reference evidence="1 2" key="1">
    <citation type="journal article" date="2016" name="Mol. Biol. Evol.">
        <title>Comparative Genomics of Early-Diverging Mushroom-Forming Fungi Provides Insights into the Origins of Lignocellulose Decay Capabilities.</title>
        <authorList>
            <person name="Nagy L.G."/>
            <person name="Riley R."/>
            <person name="Tritt A."/>
            <person name="Adam C."/>
            <person name="Daum C."/>
            <person name="Floudas D."/>
            <person name="Sun H."/>
            <person name="Yadav J.S."/>
            <person name="Pangilinan J."/>
            <person name="Larsson K.H."/>
            <person name="Matsuura K."/>
            <person name="Barry K."/>
            <person name="Labutti K."/>
            <person name="Kuo R."/>
            <person name="Ohm R.A."/>
            <person name="Bhattacharya S.S."/>
            <person name="Shirouzu T."/>
            <person name="Yoshinaga Y."/>
            <person name="Martin F.M."/>
            <person name="Grigoriev I.V."/>
            <person name="Hibbett D.S."/>
        </authorList>
    </citation>
    <scope>NUCLEOTIDE SEQUENCE [LARGE SCALE GENOMIC DNA]</scope>
    <source>
        <strain evidence="1 2">HHB12029</strain>
    </source>
</reference>
<dbReference type="Proteomes" id="UP000077266">
    <property type="component" value="Unassembled WGS sequence"/>
</dbReference>
<feature type="non-terminal residue" evidence="1">
    <location>
        <position position="1"/>
    </location>
</feature>
<proteinExistence type="predicted"/>
<organism evidence="1 2">
    <name type="scientific">Exidia glandulosa HHB12029</name>
    <dbReference type="NCBI Taxonomy" id="1314781"/>
    <lineage>
        <taxon>Eukaryota</taxon>
        <taxon>Fungi</taxon>
        <taxon>Dikarya</taxon>
        <taxon>Basidiomycota</taxon>
        <taxon>Agaricomycotina</taxon>
        <taxon>Agaricomycetes</taxon>
        <taxon>Auriculariales</taxon>
        <taxon>Exidiaceae</taxon>
        <taxon>Exidia</taxon>
    </lineage>
</organism>
<dbReference type="OrthoDB" id="10600278at2759"/>
<protein>
    <recommendedName>
        <fullName evidence="3">F-box domain-containing protein</fullName>
    </recommendedName>
</protein>
<evidence type="ECO:0000313" key="2">
    <source>
        <dbReference type="Proteomes" id="UP000077266"/>
    </source>
</evidence>
<evidence type="ECO:0008006" key="3">
    <source>
        <dbReference type="Google" id="ProtNLM"/>
    </source>
</evidence>